<sequence>MDSEVSKDLLDRREDPFQLPLTSGNELSQTCNIAVINTKVTDLRTAVPDKDREASLVPITPEFNRESGECQHEFTSPLTFVPTPPKVIYHNSYLNNGPSPMEDEENLNTPKRDAFDPFAPGPDRFMLAPQCRKYKQESLTSVVRRLNFESLTPFTEADDQEADSGIVSDDKILFETVYRSLLEDIISMQAAEALSAKVESPPAEALSAEVESPPASGSDGFRTPTSAPHLSGVAETCPCAPVKPTNKFRNIDKSLCRKLEF</sequence>
<name>A0ACC0APJ9_CATRO</name>
<reference evidence="2" key="1">
    <citation type="journal article" date="2023" name="Nat. Plants">
        <title>Single-cell RNA sequencing provides a high-resolution roadmap for understanding the multicellular compartmentation of specialized metabolism.</title>
        <authorList>
            <person name="Sun S."/>
            <person name="Shen X."/>
            <person name="Li Y."/>
            <person name="Li Y."/>
            <person name="Wang S."/>
            <person name="Li R."/>
            <person name="Zhang H."/>
            <person name="Shen G."/>
            <person name="Guo B."/>
            <person name="Wei J."/>
            <person name="Xu J."/>
            <person name="St-Pierre B."/>
            <person name="Chen S."/>
            <person name="Sun C."/>
        </authorList>
    </citation>
    <scope>NUCLEOTIDE SEQUENCE [LARGE SCALE GENOMIC DNA]</scope>
</reference>
<evidence type="ECO:0000313" key="2">
    <source>
        <dbReference type="Proteomes" id="UP001060085"/>
    </source>
</evidence>
<gene>
    <name evidence="1" type="ORF">M9H77_22216</name>
</gene>
<dbReference type="Proteomes" id="UP001060085">
    <property type="component" value="Linkage Group LG05"/>
</dbReference>
<comment type="caution">
    <text evidence="1">The sequence shown here is derived from an EMBL/GenBank/DDBJ whole genome shotgun (WGS) entry which is preliminary data.</text>
</comment>
<organism evidence="1 2">
    <name type="scientific">Catharanthus roseus</name>
    <name type="common">Madagascar periwinkle</name>
    <name type="synonym">Vinca rosea</name>
    <dbReference type="NCBI Taxonomy" id="4058"/>
    <lineage>
        <taxon>Eukaryota</taxon>
        <taxon>Viridiplantae</taxon>
        <taxon>Streptophyta</taxon>
        <taxon>Embryophyta</taxon>
        <taxon>Tracheophyta</taxon>
        <taxon>Spermatophyta</taxon>
        <taxon>Magnoliopsida</taxon>
        <taxon>eudicotyledons</taxon>
        <taxon>Gunneridae</taxon>
        <taxon>Pentapetalae</taxon>
        <taxon>asterids</taxon>
        <taxon>lamiids</taxon>
        <taxon>Gentianales</taxon>
        <taxon>Apocynaceae</taxon>
        <taxon>Rauvolfioideae</taxon>
        <taxon>Vinceae</taxon>
        <taxon>Catharanthinae</taxon>
        <taxon>Catharanthus</taxon>
    </lineage>
</organism>
<protein>
    <submittedName>
        <fullName evidence="1">Uncharacterized protein</fullName>
    </submittedName>
</protein>
<proteinExistence type="predicted"/>
<dbReference type="EMBL" id="CM044705">
    <property type="protein sequence ID" value="KAI5662893.1"/>
    <property type="molecule type" value="Genomic_DNA"/>
</dbReference>
<accession>A0ACC0APJ9</accession>
<keyword evidence="2" id="KW-1185">Reference proteome</keyword>
<evidence type="ECO:0000313" key="1">
    <source>
        <dbReference type="EMBL" id="KAI5662893.1"/>
    </source>
</evidence>